<reference evidence="1" key="1">
    <citation type="submission" date="2022-08" db="EMBL/GenBank/DDBJ databases">
        <authorList>
            <person name="Gutierrez-Valencia J."/>
        </authorList>
    </citation>
    <scope>NUCLEOTIDE SEQUENCE</scope>
</reference>
<organism evidence="1 2">
    <name type="scientific">Linum tenue</name>
    <dbReference type="NCBI Taxonomy" id="586396"/>
    <lineage>
        <taxon>Eukaryota</taxon>
        <taxon>Viridiplantae</taxon>
        <taxon>Streptophyta</taxon>
        <taxon>Embryophyta</taxon>
        <taxon>Tracheophyta</taxon>
        <taxon>Spermatophyta</taxon>
        <taxon>Magnoliopsida</taxon>
        <taxon>eudicotyledons</taxon>
        <taxon>Gunneridae</taxon>
        <taxon>Pentapetalae</taxon>
        <taxon>rosids</taxon>
        <taxon>fabids</taxon>
        <taxon>Malpighiales</taxon>
        <taxon>Linaceae</taxon>
        <taxon>Linum</taxon>
    </lineage>
</organism>
<dbReference type="EMBL" id="CAMGYJ010000010">
    <property type="protein sequence ID" value="CAI0552478.1"/>
    <property type="molecule type" value="Genomic_DNA"/>
</dbReference>
<proteinExistence type="predicted"/>
<name>A0AAV0R7S1_9ROSI</name>
<protein>
    <submittedName>
        <fullName evidence="1">Uncharacterized protein</fullName>
    </submittedName>
</protein>
<comment type="caution">
    <text evidence="1">The sequence shown here is derived from an EMBL/GenBank/DDBJ whole genome shotgun (WGS) entry which is preliminary data.</text>
</comment>
<dbReference type="AlphaFoldDB" id="A0AAV0R7S1"/>
<dbReference type="Proteomes" id="UP001154282">
    <property type="component" value="Unassembled WGS sequence"/>
</dbReference>
<sequence>MGMLHSTNIWNKHSQLFSHCKEDLVVIII</sequence>
<keyword evidence="2" id="KW-1185">Reference proteome</keyword>
<feature type="non-terminal residue" evidence="1">
    <location>
        <position position="29"/>
    </location>
</feature>
<gene>
    <name evidence="1" type="ORF">LITE_LOCUS46438</name>
</gene>
<evidence type="ECO:0000313" key="1">
    <source>
        <dbReference type="EMBL" id="CAI0552478.1"/>
    </source>
</evidence>
<accession>A0AAV0R7S1</accession>
<evidence type="ECO:0000313" key="2">
    <source>
        <dbReference type="Proteomes" id="UP001154282"/>
    </source>
</evidence>